<sequence length="275" mass="28944">MVLTFPGRFEGKVVAITGGASGVGAALTTRYVAEGAKVLVADFCAVEKGTAFVSQFPKDSVYFHRVDIGDAEEATSVVTMAITQFGRIDIVHNNASMFAWGTIPEMNPETWKRVFQVGVDGPFYICRAAIPHMAKQGGGSIVNTLSTTATIGDVGLGAYCAAKAALGNLTRVMAADHALENVRVNAVVPGWIDTPMSTSLSATPKVRALVAQSTPMRRPADPREIASVAMFLASDDASFVTGSLYTADGGLTCQSRMPSLSEVHAAESEGKESLY</sequence>
<comment type="similarity">
    <text evidence="1">Belongs to the short-chain dehydrogenases/reductases (SDR) family.</text>
</comment>
<dbReference type="Pfam" id="PF13561">
    <property type="entry name" value="adh_short_C2"/>
    <property type="match status" value="1"/>
</dbReference>
<evidence type="ECO:0000256" key="2">
    <source>
        <dbReference type="ARBA" id="ARBA00022857"/>
    </source>
</evidence>
<dbReference type="Proteomes" id="UP000462212">
    <property type="component" value="Unassembled WGS sequence"/>
</dbReference>
<dbReference type="Gene3D" id="3.40.50.720">
    <property type="entry name" value="NAD(P)-binding Rossmann-like Domain"/>
    <property type="match status" value="1"/>
</dbReference>
<evidence type="ECO:0000256" key="3">
    <source>
        <dbReference type="ARBA" id="ARBA00023002"/>
    </source>
</evidence>
<dbReference type="OrthoDB" id="1393670at2759"/>
<proteinExistence type="inferred from homology"/>
<dbReference type="GO" id="GO:0009688">
    <property type="term" value="P:abscisic acid biosynthetic process"/>
    <property type="evidence" value="ECO:0007669"/>
    <property type="project" value="UniProtKB-ARBA"/>
</dbReference>
<keyword evidence="3" id="KW-0560">Oxidoreductase</keyword>
<keyword evidence="2" id="KW-0521">NADP</keyword>
<dbReference type="GO" id="GO:0016491">
    <property type="term" value="F:oxidoreductase activity"/>
    <property type="evidence" value="ECO:0007669"/>
    <property type="project" value="UniProtKB-KW"/>
</dbReference>
<dbReference type="PANTHER" id="PTHR24321:SF8">
    <property type="entry name" value="ESTRADIOL 17-BETA-DEHYDROGENASE 8-RELATED"/>
    <property type="match status" value="1"/>
</dbReference>
<dbReference type="InterPro" id="IPR020904">
    <property type="entry name" value="Sc_DH/Rdtase_CS"/>
</dbReference>
<evidence type="ECO:0000313" key="4">
    <source>
        <dbReference type="EMBL" id="TVY38471.1"/>
    </source>
</evidence>
<dbReference type="EMBL" id="QGMJ01000282">
    <property type="protein sequence ID" value="TVY38471.1"/>
    <property type="molecule type" value="Genomic_DNA"/>
</dbReference>
<dbReference type="PRINTS" id="PR00081">
    <property type="entry name" value="GDHRDH"/>
</dbReference>
<organism evidence="4 5">
    <name type="scientific">Lachnellula subtilissima</name>
    <dbReference type="NCBI Taxonomy" id="602034"/>
    <lineage>
        <taxon>Eukaryota</taxon>
        <taxon>Fungi</taxon>
        <taxon>Dikarya</taxon>
        <taxon>Ascomycota</taxon>
        <taxon>Pezizomycotina</taxon>
        <taxon>Leotiomycetes</taxon>
        <taxon>Helotiales</taxon>
        <taxon>Lachnaceae</taxon>
        <taxon>Lachnellula</taxon>
    </lineage>
</organism>
<name>A0A8H8RPY7_9HELO</name>
<comment type="caution">
    <text evidence="4">The sequence shown here is derived from an EMBL/GenBank/DDBJ whole genome shotgun (WGS) entry which is preliminary data.</text>
</comment>
<keyword evidence="5" id="KW-1185">Reference proteome</keyword>
<dbReference type="SUPFAM" id="SSF51735">
    <property type="entry name" value="NAD(P)-binding Rossmann-fold domains"/>
    <property type="match status" value="1"/>
</dbReference>
<dbReference type="AlphaFoldDB" id="A0A8H8RPY7"/>
<dbReference type="PRINTS" id="PR00080">
    <property type="entry name" value="SDRFAMILY"/>
</dbReference>
<dbReference type="InterPro" id="IPR002347">
    <property type="entry name" value="SDR_fam"/>
</dbReference>
<evidence type="ECO:0000256" key="1">
    <source>
        <dbReference type="ARBA" id="ARBA00006484"/>
    </source>
</evidence>
<evidence type="ECO:0000313" key="5">
    <source>
        <dbReference type="Proteomes" id="UP000462212"/>
    </source>
</evidence>
<dbReference type="CDD" id="cd05233">
    <property type="entry name" value="SDR_c"/>
    <property type="match status" value="1"/>
</dbReference>
<dbReference type="InterPro" id="IPR036291">
    <property type="entry name" value="NAD(P)-bd_dom_sf"/>
</dbReference>
<dbReference type="PROSITE" id="PS00061">
    <property type="entry name" value="ADH_SHORT"/>
    <property type="match status" value="1"/>
</dbReference>
<protein>
    <submittedName>
        <fullName evidence="4">Dihydroanticapsin 7-dehydrogenase</fullName>
    </submittedName>
</protein>
<accession>A0A8H8RPY7</accession>
<dbReference type="PANTHER" id="PTHR24321">
    <property type="entry name" value="DEHYDROGENASES, SHORT CHAIN"/>
    <property type="match status" value="1"/>
</dbReference>
<dbReference type="FunFam" id="3.40.50.720:FF:000084">
    <property type="entry name" value="Short-chain dehydrogenase reductase"/>
    <property type="match status" value="1"/>
</dbReference>
<reference evidence="4 5" key="1">
    <citation type="submission" date="2018-05" db="EMBL/GenBank/DDBJ databases">
        <title>Genome sequencing and assembly of the regulated plant pathogen Lachnellula willkommii and related sister species for the development of diagnostic species identification markers.</title>
        <authorList>
            <person name="Giroux E."/>
            <person name="Bilodeau G."/>
        </authorList>
    </citation>
    <scope>NUCLEOTIDE SEQUENCE [LARGE SCALE GENOMIC DNA]</scope>
    <source>
        <strain evidence="4 5">CBS 197.66</strain>
    </source>
</reference>
<gene>
    <name evidence="4" type="primary">bacC_1</name>
    <name evidence="4" type="ORF">LSUB1_G003448</name>
</gene>